<organism evidence="1 2">
    <name type="scientific">Lederbergia ruris</name>
    <dbReference type="NCBI Taxonomy" id="217495"/>
    <lineage>
        <taxon>Bacteria</taxon>
        <taxon>Bacillati</taxon>
        <taxon>Bacillota</taxon>
        <taxon>Bacilli</taxon>
        <taxon>Bacillales</taxon>
        <taxon>Bacillaceae</taxon>
        <taxon>Lederbergia</taxon>
    </lineage>
</organism>
<dbReference type="RefSeq" id="WP_281414100.1">
    <property type="nucleotide sequence ID" value="NZ_BORB01000013.1"/>
</dbReference>
<comment type="caution">
    <text evidence="1">The sequence shown here is derived from an EMBL/GenBank/DDBJ whole genome shotgun (WGS) entry which is preliminary data.</text>
</comment>
<proteinExistence type="predicted"/>
<gene>
    <name evidence="1" type="ORF">J8TS2_19350</name>
</gene>
<dbReference type="EMBL" id="BORB01000013">
    <property type="protein sequence ID" value="GIN57616.1"/>
    <property type="molecule type" value="Genomic_DNA"/>
</dbReference>
<protein>
    <submittedName>
        <fullName evidence="1">Uncharacterized protein</fullName>
    </submittedName>
</protein>
<keyword evidence="2" id="KW-1185">Reference proteome</keyword>
<reference evidence="1 2" key="1">
    <citation type="submission" date="2021-03" db="EMBL/GenBank/DDBJ databases">
        <title>Antimicrobial resistance genes in bacteria isolated from Japanese honey, and their potential for conferring macrolide and lincosamide resistance in the American foulbrood pathogen Paenibacillus larvae.</title>
        <authorList>
            <person name="Okamoto M."/>
            <person name="Kumagai M."/>
            <person name="Kanamori H."/>
            <person name="Takamatsu D."/>
        </authorList>
    </citation>
    <scope>NUCLEOTIDE SEQUENCE [LARGE SCALE GENOMIC DNA]</scope>
    <source>
        <strain evidence="1 2">J8TS2</strain>
    </source>
</reference>
<evidence type="ECO:0000313" key="2">
    <source>
        <dbReference type="Proteomes" id="UP000679950"/>
    </source>
</evidence>
<evidence type="ECO:0000313" key="1">
    <source>
        <dbReference type="EMBL" id="GIN57616.1"/>
    </source>
</evidence>
<name>A0ABQ4KJG7_9BACI</name>
<sequence length="44" mass="5210">MPSKRFRRQKGEEKPEEELKGNVSLLRGWQQHHSDAVTIIMAYK</sequence>
<dbReference type="Proteomes" id="UP000679950">
    <property type="component" value="Unassembled WGS sequence"/>
</dbReference>
<accession>A0ABQ4KJG7</accession>